<organism evidence="2 3">
    <name type="scientific">Streptomyces gottesmaniae</name>
    <dbReference type="NCBI Taxonomy" id="3075518"/>
    <lineage>
        <taxon>Bacteria</taxon>
        <taxon>Bacillati</taxon>
        <taxon>Actinomycetota</taxon>
        <taxon>Actinomycetes</taxon>
        <taxon>Kitasatosporales</taxon>
        <taxon>Streptomycetaceae</taxon>
        <taxon>Streptomyces</taxon>
    </lineage>
</organism>
<keyword evidence="3" id="KW-1185">Reference proteome</keyword>
<evidence type="ECO:0000256" key="1">
    <source>
        <dbReference type="ARBA" id="ARBA00038414"/>
    </source>
</evidence>
<dbReference type="PANTHER" id="PTHR28047">
    <property type="entry name" value="PROTEIN DCG1"/>
    <property type="match status" value="1"/>
</dbReference>
<accession>A0ABU2Z842</accession>
<name>A0ABU2Z842_9ACTN</name>
<dbReference type="Gene3D" id="3.40.50.12500">
    <property type="match status" value="1"/>
</dbReference>
<dbReference type="RefSeq" id="WP_202808128.1">
    <property type="nucleotide sequence ID" value="NZ_JAVRFJ010000042.1"/>
</dbReference>
<dbReference type="Pfam" id="PF01177">
    <property type="entry name" value="Asp_Glu_race"/>
    <property type="match status" value="1"/>
</dbReference>
<dbReference type="EMBL" id="JAVRFJ010000042">
    <property type="protein sequence ID" value="MDT0572737.1"/>
    <property type="molecule type" value="Genomic_DNA"/>
</dbReference>
<evidence type="ECO:0000313" key="3">
    <source>
        <dbReference type="Proteomes" id="UP001180737"/>
    </source>
</evidence>
<reference evidence="2" key="1">
    <citation type="submission" date="2024-05" db="EMBL/GenBank/DDBJ databases">
        <title>30 novel species of actinomycetes from the DSMZ collection.</title>
        <authorList>
            <person name="Nouioui I."/>
        </authorList>
    </citation>
    <scope>NUCLEOTIDE SEQUENCE</scope>
    <source>
        <strain evidence="2">DSM 3412</strain>
    </source>
</reference>
<comment type="similarity">
    <text evidence="1">Belongs to the HyuE racemase family.</text>
</comment>
<dbReference type="InterPro" id="IPR053714">
    <property type="entry name" value="Iso_Racemase_Enz_sf"/>
</dbReference>
<sequence>MTRILYLSLSNATYSSNYFPFLRRYIDDFVSEGTEVELRGARVGRIDSFRFWEALDSVSILDSVLDAEQSGFDAVAIGNILDPALREARSMVDIPVLGYGETSMLTACLMGSKFALVGVNPYFGGRFEENVAKYGLRERLAGIECMDLTPHELDACFSDDQGRKRATDSFLAAARATMARGAEVIIPAGGRITAFLNSVGLREVDGAPVLDGTATLLAMTESAVRIRAAAGCFVSRRRLYAKAPTDVIGAAAAEYAESYGLPALGRLAHPAPEAPEEKK</sequence>
<comment type="caution">
    <text evidence="2">The sequence shown here is derived from an EMBL/GenBank/DDBJ whole genome shotgun (WGS) entry which is preliminary data.</text>
</comment>
<evidence type="ECO:0000313" key="2">
    <source>
        <dbReference type="EMBL" id="MDT0572737.1"/>
    </source>
</evidence>
<dbReference type="InterPro" id="IPR052186">
    <property type="entry name" value="Hydantoin_racemase-like"/>
</dbReference>
<proteinExistence type="inferred from homology"/>
<dbReference type="Proteomes" id="UP001180737">
    <property type="component" value="Unassembled WGS sequence"/>
</dbReference>
<dbReference type="PANTHER" id="PTHR28047:SF5">
    <property type="entry name" value="PROTEIN DCG1"/>
    <property type="match status" value="1"/>
</dbReference>
<dbReference type="InterPro" id="IPR015942">
    <property type="entry name" value="Asp/Glu/hydantoin_racemase"/>
</dbReference>
<protein>
    <submittedName>
        <fullName evidence="2">Aspartate/glutamate racemase family protein</fullName>
    </submittedName>
</protein>
<gene>
    <name evidence="2" type="ORF">RM704_35630</name>
</gene>